<evidence type="ECO:0000313" key="4">
    <source>
        <dbReference type="Proteomes" id="UP000296374"/>
    </source>
</evidence>
<dbReference type="AlphaFoldDB" id="A0A4V1BIL5"/>
<keyword evidence="1" id="KW-0472">Membrane</keyword>
<sequence length="61" mass="7014">MLVDPNTPFFRPLWVRVLCVVMPLIWAAVEIWTGNPFWAVLFGGAGIYLALALFVWRRPEP</sequence>
<evidence type="ECO:0000313" key="3">
    <source>
        <dbReference type="EMBL" id="TGN59062.1"/>
    </source>
</evidence>
<protein>
    <recommendedName>
        <fullName evidence="6">DUF3329 domain-containing protein</fullName>
    </recommendedName>
</protein>
<reference evidence="2" key="2">
    <citation type="journal article" date="2020" name="Int. J. Syst. Evol. Microbiol.">
        <title>Paracoccus liaowanqingii sp. nov., isolated from Tibetan antelope (Pantholops hodgsonii).</title>
        <authorList>
            <person name="Li J."/>
            <person name="Lu S."/>
            <person name="Jin D."/>
            <person name="Yang J."/>
            <person name="Lai X.H."/>
            <person name="Huang Y."/>
            <person name="Tian Z."/>
            <person name="Dong K."/>
            <person name="Zhang S."/>
            <person name="Lei W."/>
            <person name="Pu J."/>
            <person name="Zhang G."/>
            <person name="Wu X."/>
            <person name="Huang Y."/>
            <person name="Ren Z."/>
            <person name="Wang S."/>
            <person name="Xu J."/>
        </authorList>
    </citation>
    <scope>NUCLEOTIDE SEQUENCE</scope>
    <source>
        <strain evidence="2">2251</strain>
    </source>
</reference>
<proteinExistence type="predicted"/>
<feature type="transmembrane region" description="Helical" evidence="1">
    <location>
        <begin position="12"/>
        <end position="31"/>
    </location>
</feature>
<evidence type="ECO:0000256" key="1">
    <source>
        <dbReference type="SAM" id="Phobius"/>
    </source>
</evidence>
<organism evidence="2 4">
    <name type="scientific">Paracoccus liaowanqingii</name>
    <dbReference type="NCBI Taxonomy" id="2560053"/>
    <lineage>
        <taxon>Bacteria</taxon>
        <taxon>Pseudomonadati</taxon>
        <taxon>Pseudomonadota</taxon>
        <taxon>Alphaproteobacteria</taxon>
        <taxon>Rhodobacterales</taxon>
        <taxon>Paracoccaceae</taxon>
        <taxon>Paracoccus</taxon>
    </lineage>
</organism>
<gene>
    <name evidence="2" type="ORF">E4191_00995</name>
    <name evidence="3" type="ORF">E4L95_11930</name>
</gene>
<reference evidence="4 5" key="1">
    <citation type="submission" date="2019-03" db="EMBL/GenBank/DDBJ databases">
        <authorList>
            <person name="Li J."/>
        </authorList>
    </citation>
    <scope>NUCLEOTIDE SEQUENCE [LARGE SCALE GENOMIC DNA]</scope>
    <source>
        <strain evidence="4">2251</strain>
        <strain evidence="3 5">3058</strain>
    </source>
</reference>
<evidence type="ECO:0008006" key="6">
    <source>
        <dbReference type="Google" id="ProtNLM"/>
    </source>
</evidence>
<dbReference type="Proteomes" id="UP000296374">
    <property type="component" value="Chromosome"/>
</dbReference>
<name>A0A4V1BIL5_9RHOB</name>
<evidence type="ECO:0000313" key="2">
    <source>
        <dbReference type="EMBL" id="QBX33449.1"/>
    </source>
</evidence>
<dbReference type="EMBL" id="CP038439">
    <property type="protein sequence ID" value="QBX33449.1"/>
    <property type="molecule type" value="Genomic_DNA"/>
</dbReference>
<keyword evidence="1" id="KW-0812">Transmembrane</keyword>
<dbReference type="EMBL" id="SRPG01000108">
    <property type="protein sequence ID" value="TGN59062.1"/>
    <property type="molecule type" value="Genomic_DNA"/>
</dbReference>
<dbReference type="KEGG" id="plia:E4191_00995"/>
<dbReference type="Proteomes" id="UP000297972">
    <property type="component" value="Unassembled WGS sequence"/>
</dbReference>
<dbReference type="RefSeq" id="WP_135311748.1">
    <property type="nucleotide sequence ID" value="NZ_CP038439.1"/>
</dbReference>
<accession>A0A4Z1CFW9</accession>
<evidence type="ECO:0000313" key="5">
    <source>
        <dbReference type="Proteomes" id="UP000297972"/>
    </source>
</evidence>
<feature type="transmembrane region" description="Helical" evidence="1">
    <location>
        <begin position="37"/>
        <end position="56"/>
    </location>
</feature>
<dbReference type="OrthoDB" id="7362327at2"/>
<accession>A0A4V1BIL5</accession>
<keyword evidence="1" id="KW-1133">Transmembrane helix</keyword>
<keyword evidence="5" id="KW-1185">Reference proteome</keyword>